<dbReference type="InterPro" id="IPR008183">
    <property type="entry name" value="Aldose_1/G6P_1-epimerase"/>
</dbReference>
<keyword evidence="10" id="KW-0119">Carbohydrate metabolism</keyword>
<dbReference type="InterPro" id="IPR011013">
    <property type="entry name" value="Gal_mutarotase_sf_dom"/>
</dbReference>
<dbReference type="AlphaFoldDB" id="A0A645BV56"/>
<comment type="caution">
    <text evidence="11">The sequence shown here is derived from an EMBL/GenBank/DDBJ whole genome shotgun (WGS) entry which is preliminary data.</text>
</comment>
<reference evidence="11" key="1">
    <citation type="submission" date="2019-08" db="EMBL/GenBank/DDBJ databases">
        <authorList>
            <person name="Kucharzyk K."/>
            <person name="Murdoch R.W."/>
            <person name="Higgins S."/>
            <person name="Loffler F."/>
        </authorList>
    </citation>
    <scope>NUCLEOTIDE SEQUENCE</scope>
</reference>
<name>A0A645BV56_9ZZZZ</name>
<comment type="subunit">
    <text evidence="5">Monomer.</text>
</comment>
<dbReference type="EC" id="5.1.3.3" evidence="6"/>
<keyword evidence="8" id="KW-0597">Phosphoprotein</keyword>
<evidence type="ECO:0000256" key="1">
    <source>
        <dbReference type="ARBA" id="ARBA00001614"/>
    </source>
</evidence>
<dbReference type="Gene3D" id="2.70.98.10">
    <property type="match status" value="1"/>
</dbReference>
<evidence type="ECO:0000256" key="8">
    <source>
        <dbReference type="ARBA" id="ARBA00022553"/>
    </source>
</evidence>
<dbReference type="NCBIfam" id="NF008277">
    <property type="entry name" value="PRK11055.1"/>
    <property type="match status" value="1"/>
</dbReference>
<evidence type="ECO:0000256" key="7">
    <source>
        <dbReference type="ARBA" id="ARBA00022490"/>
    </source>
</evidence>
<dbReference type="InterPro" id="IPR047215">
    <property type="entry name" value="Galactose_mutarotase-like"/>
</dbReference>
<dbReference type="InterPro" id="IPR018052">
    <property type="entry name" value="Ald1_epimerase_CS"/>
</dbReference>
<dbReference type="EMBL" id="VSSQ01022662">
    <property type="protein sequence ID" value="MPM69125.1"/>
    <property type="molecule type" value="Genomic_DNA"/>
</dbReference>
<evidence type="ECO:0000256" key="10">
    <source>
        <dbReference type="ARBA" id="ARBA00023277"/>
    </source>
</evidence>
<comment type="pathway">
    <text evidence="3">Carbohydrate metabolism; hexose metabolism.</text>
</comment>
<dbReference type="InterPro" id="IPR014718">
    <property type="entry name" value="GH-type_carb-bd"/>
</dbReference>
<dbReference type="PANTHER" id="PTHR10091:SF0">
    <property type="entry name" value="GALACTOSE MUTAROTASE"/>
    <property type="match status" value="1"/>
</dbReference>
<dbReference type="UniPathway" id="UPA00242"/>
<dbReference type="CDD" id="cd09019">
    <property type="entry name" value="galactose_mutarotase_like"/>
    <property type="match status" value="1"/>
</dbReference>
<evidence type="ECO:0000256" key="5">
    <source>
        <dbReference type="ARBA" id="ARBA00011245"/>
    </source>
</evidence>
<dbReference type="Pfam" id="PF01263">
    <property type="entry name" value="Aldose_epim"/>
    <property type="match status" value="1"/>
</dbReference>
<organism evidence="11">
    <name type="scientific">bioreactor metagenome</name>
    <dbReference type="NCBI Taxonomy" id="1076179"/>
    <lineage>
        <taxon>unclassified sequences</taxon>
        <taxon>metagenomes</taxon>
        <taxon>ecological metagenomes</taxon>
    </lineage>
</organism>
<comment type="catalytic activity">
    <reaction evidence="1">
        <text>alpha-D-glucose = beta-D-glucose</text>
        <dbReference type="Rhea" id="RHEA:10264"/>
        <dbReference type="ChEBI" id="CHEBI:15903"/>
        <dbReference type="ChEBI" id="CHEBI:17925"/>
        <dbReference type="EC" id="5.1.3.3"/>
    </reaction>
</comment>
<dbReference type="GO" id="GO:0006006">
    <property type="term" value="P:glucose metabolic process"/>
    <property type="evidence" value="ECO:0007669"/>
    <property type="project" value="TreeGrafter"/>
</dbReference>
<comment type="similarity">
    <text evidence="4">Belongs to the aldose epimerase family.</text>
</comment>
<protein>
    <recommendedName>
        <fullName evidence="6">aldose 1-epimerase</fullName>
        <ecNumber evidence="6">5.1.3.3</ecNumber>
    </recommendedName>
</protein>
<dbReference type="InterPro" id="IPR015443">
    <property type="entry name" value="Aldose_1-epimerase"/>
</dbReference>
<evidence type="ECO:0000256" key="4">
    <source>
        <dbReference type="ARBA" id="ARBA00006206"/>
    </source>
</evidence>
<dbReference type="GO" id="GO:0004034">
    <property type="term" value="F:aldose 1-epimerase activity"/>
    <property type="evidence" value="ECO:0007669"/>
    <property type="project" value="UniProtKB-EC"/>
</dbReference>
<dbReference type="FunFam" id="2.70.98.10:FF:000003">
    <property type="entry name" value="Aldose 1-epimerase"/>
    <property type="match status" value="1"/>
</dbReference>
<evidence type="ECO:0000313" key="11">
    <source>
        <dbReference type="EMBL" id="MPM69125.1"/>
    </source>
</evidence>
<evidence type="ECO:0000256" key="3">
    <source>
        <dbReference type="ARBA" id="ARBA00005028"/>
    </source>
</evidence>
<dbReference type="PANTHER" id="PTHR10091">
    <property type="entry name" value="ALDOSE-1-EPIMERASE"/>
    <property type="match status" value="1"/>
</dbReference>
<dbReference type="SUPFAM" id="SSF74650">
    <property type="entry name" value="Galactose mutarotase-like"/>
    <property type="match status" value="1"/>
</dbReference>
<dbReference type="GO" id="GO:0030246">
    <property type="term" value="F:carbohydrate binding"/>
    <property type="evidence" value="ECO:0007669"/>
    <property type="project" value="InterPro"/>
</dbReference>
<keyword evidence="9 11" id="KW-0413">Isomerase</keyword>
<evidence type="ECO:0000256" key="2">
    <source>
        <dbReference type="ARBA" id="ARBA00004496"/>
    </source>
</evidence>
<sequence length="357" mass="39337">MDNMYSKSGLLSGAFAKELDGEQTGLYVLTNKLGSEITITNYGAKIVSLMVPDKSGTLTDIVLGHSSIEEYLTSEEPYFGAVCGRTANRIACGKFTLGDKEYKLAVNNGPNSLHGGLKGFNAVVWNVVNVSENSIELHYLSVDGEEGFPGNLDVYVTYTLTNDNALDIFYKAVTDQTTILNLTNHSYFNLSGEGDPYIGDHVLTLNADAYLPTDATAIPYGAAEPVKDTPMDFTTPRTIGERINDDFEQLRFGKGYDHTFVLNKQSDNEYSYVGVCESPKTGIKMEMFTTEPGVQVYTGNWMTGGFSAKKGHRYPERSAVCFETQHFPDSINKPEYPSVVLKPGEIFNSRTTYKFST</sequence>
<comment type="subcellular location">
    <subcellularLocation>
        <location evidence="2">Cytoplasm</location>
    </subcellularLocation>
</comment>
<accession>A0A645BV56</accession>
<proteinExistence type="inferred from homology"/>
<gene>
    <name evidence="11" type="primary">mro_17</name>
    <name evidence="11" type="ORF">SDC9_116069</name>
</gene>
<dbReference type="GO" id="GO:0005737">
    <property type="term" value="C:cytoplasm"/>
    <property type="evidence" value="ECO:0007669"/>
    <property type="project" value="UniProtKB-SubCell"/>
</dbReference>
<dbReference type="GO" id="GO:0033499">
    <property type="term" value="P:galactose catabolic process via UDP-galactose, Leloir pathway"/>
    <property type="evidence" value="ECO:0007669"/>
    <property type="project" value="TreeGrafter"/>
</dbReference>
<evidence type="ECO:0000256" key="9">
    <source>
        <dbReference type="ARBA" id="ARBA00023235"/>
    </source>
</evidence>
<dbReference type="PROSITE" id="PS00545">
    <property type="entry name" value="ALDOSE_1_EPIMERASE"/>
    <property type="match status" value="1"/>
</dbReference>
<keyword evidence="7" id="KW-0963">Cytoplasm</keyword>
<dbReference type="PIRSF" id="PIRSF005096">
    <property type="entry name" value="GALM"/>
    <property type="match status" value="1"/>
</dbReference>
<evidence type="ECO:0000256" key="6">
    <source>
        <dbReference type="ARBA" id="ARBA00013185"/>
    </source>
</evidence>